<name>A0AA41Y6C4_9BACT</name>
<dbReference type="Proteomes" id="UP001163821">
    <property type="component" value="Unassembled WGS sequence"/>
</dbReference>
<gene>
    <name evidence="1" type="ORF">N2K84_03205</name>
</gene>
<evidence type="ECO:0000313" key="1">
    <source>
        <dbReference type="EMBL" id="MCW0481723.1"/>
    </source>
</evidence>
<evidence type="ECO:0000313" key="2">
    <source>
        <dbReference type="Proteomes" id="UP001163821"/>
    </source>
</evidence>
<accession>A0AA41Y6C4</accession>
<organism evidence="1 2">
    <name type="scientific">Gaoshiqia sediminis</name>
    <dbReference type="NCBI Taxonomy" id="2986998"/>
    <lineage>
        <taxon>Bacteria</taxon>
        <taxon>Pseudomonadati</taxon>
        <taxon>Bacteroidota</taxon>
        <taxon>Bacteroidia</taxon>
        <taxon>Marinilabiliales</taxon>
        <taxon>Prolixibacteraceae</taxon>
        <taxon>Gaoshiqia</taxon>
    </lineage>
</organism>
<protein>
    <submittedName>
        <fullName evidence="1">Uncharacterized protein</fullName>
    </submittedName>
</protein>
<dbReference type="EMBL" id="JAPAAF010000003">
    <property type="protein sequence ID" value="MCW0481723.1"/>
    <property type="molecule type" value="Genomic_DNA"/>
</dbReference>
<comment type="caution">
    <text evidence="1">The sequence shown here is derived from an EMBL/GenBank/DDBJ whole genome shotgun (WGS) entry which is preliminary data.</text>
</comment>
<proteinExistence type="predicted"/>
<keyword evidence="2" id="KW-1185">Reference proteome</keyword>
<dbReference type="RefSeq" id="WP_282590333.1">
    <property type="nucleotide sequence ID" value="NZ_JAPAAF010000003.1"/>
</dbReference>
<sequence>MNESKKRDFIGQMIGVIESNQPSLTGAGFDPATKLADLKTKYTSAQAAEVGQQEAKAALKNATAAAVETLDTAYKQASNFADLISGIYGKDDAIVKEIRKMRK</sequence>
<reference evidence="1" key="1">
    <citation type="submission" date="2022-10" db="EMBL/GenBank/DDBJ databases">
        <title>Gaoshiqiia sediminis gen. nov., sp. nov., isolated from coastal sediment.</title>
        <authorList>
            <person name="Yu W.X."/>
            <person name="Mu D.S."/>
            <person name="Du J.Z."/>
            <person name="Liang Y.Q."/>
        </authorList>
    </citation>
    <scope>NUCLEOTIDE SEQUENCE</scope>
    <source>
        <strain evidence="1">A06</strain>
    </source>
</reference>
<dbReference type="AlphaFoldDB" id="A0AA41Y6C4"/>